<dbReference type="SUPFAM" id="SSF56399">
    <property type="entry name" value="ADP-ribosylation"/>
    <property type="match status" value="1"/>
</dbReference>
<dbReference type="InterPro" id="IPR009297">
    <property type="entry name" value="DUF952"/>
</dbReference>
<keyword evidence="2" id="KW-1185">Reference proteome</keyword>
<accession>A0A8J3LJK9</accession>
<dbReference type="RefSeq" id="WP_168076487.1">
    <property type="nucleotide sequence ID" value="NZ_BAAAQJ010000026.1"/>
</dbReference>
<protein>
    <recommendedName>
        <fullName evidence="3">DUF952 domain-containing protein</fullName>
    </recommendedName>
</protein>
<dbReference type="EMBL" id="BONU01000001">
    <property type="protein sequence ID" value="GIG71863.1"/>
    <property type="molecule type" value="Genomic_DNA"/>
</dbReference>
<proteinExistence type="predicted"/>
<evidence type="ECO:0000313" key="2">
    <source>
        <dbReference type="Proteomes" id="UP000653674"/>
    </source>
</evidence>
<dbReference type="PANTHER" id="PTHR34129">
    <property type="entry name" value="BLR1139 PROTEIN"/>
    <property type="match status" value="1"/>
</dbReference>
<dbReference type="Proteomes" id="UP000653674">
    <property type="component" value="Unassembled WGS sequence"/>
</dbReference>
<reference evidence="1" key="1">
    <citation type="submission" date="2021-01" db="EMBL/GenBank/DDBJ databases">
        <title>Whole genome shotgun sequence of Planosporangium flavigriseum NBRC 105377.</title>
        <authorList>
            <person name="Komaki H."/>
            <person name="Tamura T."/>
        </authorList>
    </citation>
    <scope>NUCLEOTIDE SEQUENCE</scope>
    <source>
        <strain evidence="1">NBRC 105377</strain>
    </source>
</reference>
<comment type="caution">
    <text evidence="1">The sequence shown here is derived from an EMBL/GenBank/DDBJ whole genome shotgun (WGS) entry which is preliminary data.</text>
</comment>
<dbReference type="Pfam" id="PF06108">
    <property type="entry name" value="DUF952"/>
    <property type="match status" value="1"/>
</dbReference>
<dbReference type="PANTHER" id="PTHR34129:SF1">
    <property type="entry name" value="DUF952 DOMAIN-CONTAINING PROTEIN"/>
    <property type="match status" value="1"/>
</dbReference>
<evidence type="ECO:0000313" key="1">
    <source>
        <dbReference type="EMBL" id="GIG71863.1"/>
    </source>
</evidence>
<dbReference type="Gene3D" id="3.20.170.20">
    <property type="entry name" value="Protein of unknown function DUF952"/>
    <property type="match status" value="1"/>
</dbReference>
<evidence type="ECO:0008006" key="3">
    <source>
        <dbReference type="Google" id="ProtNLM"/>
    </source>
</evidence>
<sequence length="112" mass="11975">MIYKLLSADEWAAAEVRGAYAGSADDERDGFIHLSGPDQVVETAARHFAGRTDLTLLAVDPQRLGDDLRWEPSRGGALFPHLYAPLPVDAVVAVRAVPDDRPVAEAVAALLA</sequence>
<name>A0A8J3LJK9_9ACTN</name>
<organism evidence="1 2">
    <name type="scientific">Planosporangium flavigriseum</name>
    <dbReference type="NCBI Taxonomy" id="373681"/>
    <lineage>
        <taxon>Bacteria</taxon>
        <taxon>Bacillati</taxon>
        <taxon>Actinomycetota</taxon>
        <taxon>Actinomycetes</taxon>
        <taxon>Micromonosporales</taxon>
        <taxon>Micromonosporaceae</taxon>
        <taxon>Planosporangium</taxon>
    </lineage>
</organism>
<dbReference type="AlphaFoldDB" id="A0A8J3LJK9"/>
<gene>
    <name evidence="1" type="ORF">Pfl04_02670</name>
</gene>